<dbReference type="EMBL" id="BSPC01000009">
    <property type="protein sequence ID" value="GLS18220.1"/>
    <property type="molecule type" value="Genomic_DNA"/>
</dbReference>
<evidence type="ECO:0000259" key="7">
    <source>
        <dbReference type="Pfam" id="PF04545"/>
    </source>
</evidence>
<dbReference type="InterPro" id="IPR007630">
    <property type="entry name" value="RNA_pol_sigma70_r4"/>
</dbReference>
<accession>A0ABQ6CH90</accession>
<evidence type="ECO:0000256" key="4">
    <source>
        <dbReference type="ARBA" id="ARBA00023125"/>
    </source>
</evidence>
<comment type="similarity">
    <text evidence="1">Belongs to the sigma-70 factor family. ECF subfamily.</text>
</comment>
<dbReference type="PANTHER" id="PTHR43133">
    <property type="entry name" value="RNA POLYMERASE ECF-TYPE SIGMA FACTO"/>
    <property type="match status" value="1"/>
</dbReference>
<evidence type="ECO:0000313" key="8">
    <source>
        <dbReference type="EMBL" id="GLS18220.1"/>
    </source>
</evidence>
<dbReference type="InterPro" id="IPR013325">
    <property type="entry name" value="RNA_pol_sigma_r2"/>
</dbReference>
<evidence type="ECO:0000256" key="2">
    <source>
        <dbReference type="ARBA" id="ARBA00023015"/>
    </source>
</evidence>
<dbReference type="RefSeq" id="WP_284311033.1">
    <property type="nucleotide sequence ID" value="NZ_BSPC01000009.1"/>
</dbReference>
<keyword evidence="5" id="KW-0804">Transcription</keyword>
<keyword evidence="4" id="KW-0238">DNA-binding</keyword>
<dbReference type="SUPFAM" id="SSF88946">
    <property type="entry name" value="Sigma2 domain of RNA polymerase sigma factors"/>
    <property type="match status" value="1"/>
</dbReference>
<dbReference type="InterPro" id="IPR007627">
    <property type="entry name" value="RNA_pol_sigma70_r2"/>
</dbReference>
<dbReference type="InterPro" id="IPR039425">
    <property type="entry name" value="RNA_pol_sigma-70-like"/>
</dbReference>
<keyword evidence="2" id="KW-0805">Transcription regulation</keyword>
<dbReference type="PANTHER" id="PTHR43133:SF62">
    <property type="entry name" value="RNA POLYMERASE SIGMA FACTOR SIGZ"/>
    <property type="match status" value="1"/>
</dbReference>
<evidence type="ECO:0000256" key="3">
    <source>
        <dbReference type="ARBA" id="ARBA00023082"/>
    </source>
</evidence>
<dbReference type="InterPro" id="IPR036388">
    <property type="entry name" value="WH-like_DNA-bd_sf"/>
</dbReference>
<dbReference type="InterPro" id="IPR014284">
    <property type="entry name" value="RNA_pol_sigma-70_dom"/>
</dbReference>
<reference evidence="9" key="1">
    <citation type="journal article" date="2019" name="Int. J. Syst. Evol. Microbiol.">
        <title>The Global Catalogue of Microorganisms (GCM) 10K type strain sequencing project: providing services to taxonomists for standard genome sequencing and annotation.</title>
        <authorList>
            <consortium name="The Broad Institute Genomics Platform"/>
            <consortium name="The Broad Institute Genome Sequencing Center for Infectious Disease"/>
            <person name="Wu L."/>
            <person name="Ma J."/>
        </authorList>
    </citation>
    <scope>NUCLEOTIDE SEQUENCE [LARGE SCALE GENOMIC DNA]</scope>
    <source>
        <strain evidence="9">NBRC 101365</strain>
    </source>
</reference>
<keyword evidence="3" id="KW-0731">Sigma factor</keyword>
<proteinExistence type="inferred from homology"/>
<evidence type="ECO:0000259" key="6">
    <source>
        <dbReference type="Pfam" id="PF04542"/>
    </source>
</evidence>
<dbReference type="NCBIfam" id="TIGR02937">
    <property type="entry name" value="sigma70-ECF"/>
    <property type="match status" value="1"/>
</dbReference>
<evidence type="ECO:0000256" key="5">
    <source>
        <dbReference type="ARBA" id="ARBA00023163"/>
    </source>
</evidence>
<dbReference type="CDD" id="cd06171">
    <property type="entry name" value="Sigma70_r4"/>
    <property type="match status" value="1"/>
</dbReference>
<sequence>MNEAAAPQPDTPALMAALVVAIAERADREAFARLFAFFAPRVKGFLMRRGANASLAEEIAQEAMLSVWRKAAHFQPERGTASTWVFTIARNLAVDRLRRDGPPPGAEAQPAEEDAVESAETAMLSAEREQRLRAALATLSPEQNTILQLSFFQDRPHSEVAAELGIPLGTVKSRIRLAIARLRLLLDDLS</sequence>
<dbReference type="Proteomes" id="UP001156882">
    <property type="component" value="Unassembled WGS sequence"/>
</dbReference>
<dbReference type="Pfam" id="PF04545">
    <property type="entry name" value="Sigma70_r4"/>
    <property type="match status" value="1"/>
</dbReference>
<dbReference type="InterPro" id="IPR013324">
    <property type="entry name" value="RNA_pol_sigma_r3/r4-like"/>
</dbReference>
<organism evidence="8 9">
    <name type="scientific">Labrys miyagiensis</name>
    <dbReference type="NCBI Taxonomy" id="346912"/>
    <lineage>
        <taxon>Bacteria</taxon>
        <taxon>Pseudomonadati</taxon>
        <taxon>Pseudomonadota</taxon>
        <taxon>Alphaproteobacteria</taxon>
        <taxon>Hyphomicrobiales</taxon>
        <taxon>Xanthobacteraceae</taxon>
        <taxon>Labrys</taxon>
    </lineage>
</organism>
<dbReference type="Gene3D" id="1.10.1740.10">
    <property type="match status" value="1"/>
</dbReference>
<evidence type="ECO:0000313" key="9">
    <source>
        <dbReference type="Proteomes" id="UP001156882"/>
    </source>
</evidence>
<name>A0ABQ6CH90_9HYPH</name>
<dbReference type="Pfam" id="PF04542">
    <property type="entry name" value="Sigma70_r2"/>
    <property type="match status" value="1"/>
</dbReference>
<keyword evidence="9" id="KW-1185">Reference proteome</keyword>
<evidence type="ECO:0000256" key="1">
    <source>
        <dbReference type="ARBA" id="ARBA00010641"/>
    </source>
</evidence>
<gene>
    <name evidence="8" type="ORF">GCM10007874_12360</name>
</gene>
<dbReference type="Gene3D" id="1.10.10.10">
    <property type="entry name" value="Winged helix-like DNA-binding domain superfamily/Winged helix DNA-binding domain"/>
    <property type="match status" value="1"/>
</dbReference>
<feature type="domain" description="RNA polymerase sigma-70 region 2" evidence="6">
    <location>
        <begin position="38"/>
        <end position="100"/>
    </location>
</feature>
<feature type="domain" description="RNA polymerase sigma-70 region 4" evidence="7">
    <location>
        <begin position="135"/>
        <end position="183"/>
    </location>
</feature>
<comment type="caution">
    <text evidence="8">The sequence shown here is derived from an EMBL/GenBank/DDBJ whole genome shotgun (WGS) entry which is preliminary data.</text>
</comment>
<dbReference type="SUPFAM" id="SSF88659">
    <property type="entry name" value="Sigma3 and sigma4 domains of RNA polymerase sigma factors"/>
    <property type="match status" value="1"/>
</dbReference>
<protein>
    <submittedName>
        <fullName evidence="8">RNA polymerase sigma factor</fullName>
    </submittedName>
</protein>